<feature type="compositionally biased region" description="Basic residues" evidence="5">
    <location>
        <begin position="26"/>
        <end position="38"/>
    </location>
</feature>
<comment type="subcellular location">
    <subcellularLocation>
        <location evidence="1">Nucleus</location>
        <location evidence="1">Nucleolus</location>
    </subcellularLocation>
</comment>
<evidence type="ECO:0000313" key="7">
    <source>
        <dbReference type="Proteomes" id="UP000799753"/>
    </source>
</evidence>
<sequence length="192" mass="21506">MFEFEANEKDEAQLSKRTRNMAPIISKKRTTARAKSARISRPQPTLPLPDDATTLFPSSKRDKRTIKHSAFVGKIEKPSSTSTKRRRPNKKLVANLESLADALPDFEQGNGETGDVVVGQAKVRRKPMKSMKSRPGATKRKEKLEKVEKERFNANLALMAGSRSTSAVTDRWAALKSHVQSSMEVKPEFVKK</sequence>
<organism evidence="6 7">
    <name type="scientific">Massarina eburnea CBS 473.64</name>
    <dbReference type="NCBI Taxonomy" id="1395130"/>
    <lineage>
        <taxon>Eukaryota</taxon>
        <taxon>Fungi</taxon>
        <taxon>Dikarya</taxon>
        <taxon>Ascomycota</taxon>
        <taxon>Pezizomycotina</taxon>
        <taxon>Dothideomycetes</taxon>
        <taxon>Pleosporomycetidae</taxon>
        <taxon>Pleosporales</taxon>
        <taxon>Massarineae</taxon>
        <taxon>Massarinaceae</taxon>
        <taxon>Massarina</taxon>
    </lineage>
</organism>
<evidence type="ECO:0000256" key="4">
    <source>
        <dbReference type="ARBA" id="ARBA00023242"/>
    </source>
</evidence>
<dbReference type="Proteomes" id="UP000799753">
    <property type="component" value="Unassembled WGS sequence"/>
</dbReference>
<dbReference type="GO" id="GO:0000462">
    <property type="term" value="P:maturation of SSU-rRNA from tricistronic rRNA transcript (SSU-rRNA, 5.8S rRNA, LSU-rRNA)"/>
    <property type="evidence" value="ECO:0007669"/>
    <property type="project" value="InterPro"/>
</dbReference>
<evidence type="ECO:0000256" key="2">
    <source>
        <dbReference type="ARBA" id="ARBA00011022"/>
    </source>
</evidence>
<dbReference type="Pfam" id="PF15341">
    <property type="entry name" value="SLX9"/>
    <property type="match status" value="1"/>
</dbReference>
<dbReference type="GO" id="GO:0005730">
    <property type="term" value="C:nucleolus"/>
    <property type="evidence" value="ECO:0007669"/>
    <property type="project" value="UniProtKB-SubCell"/>
</dbReference>
<evidence type="ECO:0000256" key="3">
    <source>
        <dbReference type="ARBA" id="ARBA00021321"/>
    </source>
</evidence>
<feature type="region of interest" description="Disordered" evidence="5">
    <location>
        <begin position="1"/>
        <end position="90"/>
    </location>
</feature>
<feature type="compositionally biased region" description="Basic residues" evidence="5">
    <location>
        <begin position="122"/>
        <end position="141"/>
    </location>
</feature>
<dbReference type="InterPro" id="IPR028160">
    <property type="entry name" value="Slx9-like"/>
</dbReference>
<accession>A0A6A6RQG2</accession>
<keyword evidence="4" id="KW-0539">Nucleus</keyword>
<dbReference type="GO" id="GO:0030686">
    <property type="term" value="C:90S preribosome"/>
    <property type="evidence" value="ECO:0007669"/>
    <property type="project" value="InterPro"/>
</dbReference>
<comment type="similarity">
    <text evidence="2">Belongs to the SLX9 family.</text>
</comment>
<feature type="region of interest" description="Disordered" evidence="5">
    <location>
        <begin position="104"/>
        <end position="143"/>
    </location>
</feature>
<dbReference type="AlphaFoldDB" id="A0A6A6RQG2"/>
<reference evidence="6" key="1">
    <citation type="journal article" date="2020" name="Stud. Mycol.">
        <title>101 Dothideomycetes genomes: a test case for predicting lifestyles and emergence of pathogens.</title>
        <authorList>
            <person name="Haridas S."/>
            <person name="Albert R."/>
            <person name="Binder M."/>
            <person name="Bloem J."/>
            <person name="Labutti K."/>
            <person name="Salamov A."/>
            <person name="Andreopoulos B."/>
            <person name="Baker S."/>
            <person name="Barry K."/>
            <person name="Bills G."/>
            <person name="Bluhm B."/>
            <person name="Cannon C."/>
            <person name="Castanera R."/>
            <person name="Culley D."/>
            <person name="Daum C."/>
            <person name="Ezra D."/>
            <person name="Gonzalez J."/>
            <person name="Henrissat B."/>
            <person name="Kuo A."/>
            <person name="Liang C."/>
            <person name="Lipzen A."/>
            <person name="Lutzoni F."/>
            <person name="Magnuson J."/>
            <person name="Mondo S."/>
            <person name="Nolan M."/>
            <person name="Ohm R."/>
            <person name="Pangilinan J."/>
            <person name="Park H.-J."/>
            <person name="Ramirez L."/>
            <person name="Alfaro M."/>
            <person name="Sun H."/>
            <person name="Tritt A."/>
            <person name="Yoshinaga Y."/>
            <person name="Zwiers L.-H."/>
            <person name="Turgeon B."/>
            <person name="Goodwin S."/>
            <person name="Spatafora J."/>
            <person name="Crous P."/>
            <person name="Grigoriev I."/>
        </authorList>
    </citation>
    <scope>NUCLEOTIDE SEQUENCE</scope>
    <source>
        <strain evidence="6">CBS 473.64</strain>
    </source>
</reference>
<evidence type="ECO:0000256" key="5">
    <source>
        <dbReference type="SAM" id="MobiDB-lite"/>
    </source>
</evidence>
<keyword evidence="7" id="KW-1185">Reference proteome</keyword>
<proteinExistence type="inferred from homology"/>
<evidence type="ECO:0000313" key="6">
    <source>
        <dbReference type="EMBL" id="KAF2637432.1"/>
    </source>
</evidence>
<protein>
    <recommendedName>
        <fullName evidence="3">Ribosome biogenesis protein SLX9</fullName>
    </recommendedName>
</protein>
<gene>
    <name evidence="6" type="ORF">P280DRAFT_521115</name>
</gene>
<name>A0A6A6RQG2_9PLEO</name>
<evidence type="ECO:0000256" key="1">
    <source>
        <dbReference type="ARBA" id="ARBA00004604"/>
    </source>
</evidence>
<dbReference type="GO" id="GO:0030688">
    <property type="term" value="C:preribosome, small subunit precursor"/>
    <property type="evidence" value="ECO:0007669"/>
    <property type="project" value="InterPro"/>
</dbReference>
<dbReference type="OrthoDB" id="5429132at2759"/>
<dbReference type="EMBL" id="MU006793">
    <property type="protein sequence ID" value="KAF2637432.1"/>
    <property type="molecule type" value="Genomic_DNA"/>
</dbReference>
<feature type="compositionally biased region" description="Basic and acidic residues" evidence="5">
    <location>
        <begin position="1"/>
        <end position="14"/>
    </location>
</feature>